<comment type="similarity">
    <text evidence="2">Belongs to the TMEM175 family.</text>
</comment>
<keyword evidence="10 13" id="KW-0472">Membrane</keyword>
<dbReference type="RefSeq" id="WP_052767172.1">
    <property type="nucleotide sequence ID" value="NZ_CP017480.1"/>
</dbReference>
<comment type="subcellular location">
    <subcellularLocation>
        <location evidence="1">Membrane</location>
        <topology evidence="1">Multi-pass membrane protein</topology>
    </subcellularLocation>
</comment>
<accession>A0A1L3EXA2</accession>
<sequence>MPHQDQQVERLTFFSDAVFAISMTLLVIDIKVPEPAADTDAAWLQALADLIPHFVGFVLTFYVVGALWAAHHRTFGRLRHYDPAVVWPNLTLLMMVAFIPFPTALMSTHFNDRVPQMFYAITLIVAGLCQYRLLKRALRAPYLYPDVTADDVAVAIRRSLGMPGMALVALMLAIRWPGLSNLPLMLTPFFVMLLARMKRSAPVASTQDPG</sequence>
<dbReference type="GO" id="GO:0016020">
    <property type="term" value="C:membrane"/>
    <property type="evidence" value="ECO:0007669"/>
    <property type="project" value="UniProtKB-SubCell"/>
</dbReference>
<keyword evidence="5 13" id="KW-0812">Transmembrane</keyword>
<dbReference type="Proteomes" id="UP000182987">
    <property type="component" value="Chromosome"/>
</dbReference>
<dbReference type="PANTHER" id="PTHR31462">
    <property type="entry name" value="ENDOSOMAL/LYSOSOMAL POTASSIUM CHANNEL TMEM175"/>
    <property type="match status" value="1"/>
</dbReference>
<keyword evidence="3" id="KW-0813">Transport</keyword>
<proteinExistence type="inferred from homology"/>
<evidence type="ECO:0000256" key="10">
    <source>
        <dbReference type="ARBA" id="ARBA00023136"/>
    </source>
</evidence>
<name>A0A1L3EXA2_9GAMM</name>
<evidence type="ECO:0000256" key="13">
    <source>
        <dbReference type="SAM" id="Phobius"/>
    </source>
</evidence>
<evidence type="ECO:0000256" key="7">
    <source>
        <dbReference type="ARBA" id="ARBA00022958"/>
    </source>
</evidence>
<feature type="transmembrane region" description="Helical" evidence="13">
    <location>
        <begin position="12"/>
        <end position="30"/>
    </location>
</feature>
<evidence type="ECO:0000256" key="4">
    <source>
        <dbReference type="ARBA" id="ARBA00022538"/>
    </source>
</evidence>
<keyword evidence="15" id="KW-1185">Reference proteome</keyword>
<dbReference type="Pfam" id="PF06736">
    <property type="entry name" value="TMEM175"/>
    <property type="match status" value="1"/>
</dbReference>
<feature type="transmembrane region" description="Helical" evidence="13">
    <location>
        <begin position="116"/>
        <end position="134"/>
    </location>
</feature>
<dbReference type="PANTHER" id="PTHR31462:SF5">
    <property type="entry name" value="ENDOSOMAL_LYSOSOMAL PROTON CHANNEL TMEM175"/>
    <property type="match status" value="1"/>
</dbReference>
<dbReference type="KEGG" id="lrz:BJI69_18470"/>
<dbReference type="AlphaFoldDB" id="A0A1L3EXA2"/>
<evidence type="ECO:0000256" key="12">
    <source>
        <dbReference type="ARBA" id="ARBA00034430"/>
    </source>
</evidence>
<evidence type="ECO:0000256" key="1">
    <source>
        <dbReference type="ARBA" id="ARBA00004141"/>
    </source>
</evidence>
<evidence type="ECO:0000256" key="2">
    <source>
        <dbReference type="ARBA" id="ARBA00006920"/>
    </source>
</evidence>
<gene>
    <name evidence="14" type="ORF">BJI69_18470</name>
</gene>
<feature type="transmembrane region" description="Helical" evidence="13">
    <location>
        <begin position="155"/>
        <end position="174"/>
    </location>
</feature>
<reference evidence="15" key="1">
    <citation type="submission" date="2016-09" db="EMBL/GenBank/DDBJ databases">
        <authorList>
            <person name="Lysoe E."/>
        </authorList>
    </citation>
    <scope>NUCLEOTIDE SEQUENCE [LARGE SCALE GENOMIC DNA]</scope>
    <source>
        <strain evidence="15">LJ96T</strain>
    </source>
</reference>
<evidence type="ECO:0000313" key="15">
    <source>
        <dbReference type="Proteomes" id="UP000182987"/>
    </source>
</evidence>
<keyword evidence="9" id="KW-0406">Ion transport</keyword>
<evidence type="ECO:0000313" key="14">
    <source>
        <dbReference type="EMBL" id="APG05689.1"/>
    </source>
</evidence>
<keyword evidence="4" id="KW-0633">Potassium transport</keyword>
<keyword evidence="8 13" id="KW-1133">Transmembrane helix</keyword>
<feature type="transmembrane region" description="Helical" evidence="13">
    <location>
        <begin position="90"/>
        <end position="110"/>
    </location>
</feature>
<dbReference type="GO" id="GO:0015252">
    <property type="term" value="F:proton channel activity"/>
    <property type="evidence" value="ECO:0007669"/>
    <property type="project" value="InterPro"/>
</dbReference>
<comment type="catalytic activity">
    <reaction evidence="12">
        <text>K(+)(in) = K(+)(out)</text>
        <dbReference type="Rhea" id="RHEA:29463"/>
        <dbReference type="ChEBI" id="CHEBI:29103"/>
    </reaction>
</comment>
<evidence type="ECO:0000256" key="6">
    <source>
        <dbReference type="ARBA" id="ARBA00022826"/>
    </source>
</evidence>
<feature type="transmembrane region" description="Helical" evidence="13">
    <location>
        <begin position="50"/>
        <end position="70"/>
    </location>
</feature>
<keyword evidence="6" id="KW-0631">Potassium channel</keyword>
<evidence type="ECO:0000256" key="5">
    <source>
        <dbReference type="ARBA" id="ARBA00022692"/>
    </source>
</evidence>
<dbReference type="EMBL" id="CP017480">
    <property type="protein sequence ID" value="APG05689.1"/>
    <property type="molecule type" value="Genomic_DNA"/>
</dbReference>
<keyword evidence="7" id="KW-0630">Potassium</keyword>
<protein>
    <recommendedName>
        <fullName evidence="16">DUF1211 domain-containing membrane protein</fullName>
    </recommendedName>
</protein>
<dbReference type="InterPro" id="IPR010617">
    <property type="entry name" value="TMEM175-like"/>
</dbReference>
<evidence type="ECO:0000256" key="9">
    <source>
        <dbReference type="ARBA" id="ARBA00023065"/>
    </source>
</evidence>
<evidence type="ECO:0008006" key="16">
    <source>
        <dbReference type="Google" id="ProtNLM"/>
    </source>
</evidence>
<evidence type="ECO:0000256" key="11">
    <source>
        <dbReference type="ARBA" id="ARBA00023303"/>
    </source>
</evidence>
<evidence type="ECO:0000256" key="3">
    <source>
        <dbReference type="ARBA" id="ARBA00022448"/>
    </source>
</evidence>
<dbReference type="GO" id="GO:0005267">
    <property type="term" value="F:potassium channel activity"/>
    <property type="evidence" value="ECO:0007669"/>
    <property type="project" value="UniProtKB-KW"/>
</dbReference>
<keyword evidence="11" id="KW-0407">Ion channel</keyword>
<organism evidence="14 15">
    <name type="scientific">Luteibacter rhizovicinus DSM 16549</name>
    <dbReference type="NCBI Taxonomy" id="1440763"/>
    <lineage>
        <taxon>Bacteria</taxon>
        <taxon>Pseudomonadati</taxon>
        <taxon>Pseudomonadota</taxon>
        <taxon>Gammaproteobacteria</taxon>
        <taxon>Lysobacterales</taxon>
        <taxon>Rhodanobacteraceae</taxon>
        <taxon>Luteibacter</taxon>
    </lineage>
</organism>
<evidence type="ECO:0000256" key="8">
    <source>
        <dbReference type="ARBA" id="ARBA00022989"/>
    </source>
</evidence>